<comment type="caution">
    <text evidence="3">The sequence shown here is derived from an EMBL/GenBank/DDBJ whole genome shotgun (WGS) entry which is preliminary data.</text>
</comment>
<dbReference type="SUPFAM" id="SSF55347">
    <property type="entry name" value="Glyceraldehyde-3-phosphate dehydrogenase-like, C-terminal domain"/>
    <property type="match status" value="1"/>
</dbReference>
<dbReference type="InterPro" id="IPR055170">
    <property type="entry name" value="GFO_IDH_MocA-like_dom"/>
</dbReference>
<evidence type="ECO:0000313" key="3">
    <source>
        <dbReference type="EMBL" id="MYL20206.1"/>
    </source>
</evidence>
<reference evidence="3 4" key="1">
    <citation type="submission" date="2019-11" db="EMBL/GenBank/DDBJ databases">
        <title>Genome sequences of 17 halophilic strains isolated from different environments.</title>
        <authorList>
            <person name="Furrow R.E."/>
        </authorList>
    </citation>
    <scope>NUCLEOTIDE SEQUENCE [LARGE SCALE GENOMIC DNA]</scope>
    <source>
        <strain evidence="3 4">22511_23_Filter</strain>
    </source>
</reference>
<feature type="domain" description="Gfo/Idh/MocA-like oxidoreductase N-terminal" evidence="1">
    <location>
        <begin position="4"/>
        <end position="121"/>
    </location>
</feature>
<name>A0A845DS30_9BACI</name>
<dbReference type="OrthoDB" id="9815825at2"/>
<dbReference type="Gene3D" id="3.40.50.720">
    <property type="entry name" value="NAD(P)-binding Rossmann-like Domain"/>
    <property type="match status" value="1"/>
</dbReference>
<proteinExistence type="predicted"/>
<dbReference type="GO" id="GO:0000166">
    <property type="term" value="F:nucleotide binding"/>
    <property type="evidence" value="ECO:0007669"/>
    <property type="project" value="InterPro"/>
</dbReference>
<dbReference type="InterPro" id="IPR000683">
    <property type="entry name" value="Gfo/Idh/MocA-like_OxRdtase_N"/>
</dbReference>
<dbReference type="InterPro" id="IPR036291">
    <property type="entry name" value="NAD(P)-bd_dom_sf"/>
</dbReference>
<protein>
    <submittedName>
        <fullName evidence="3">Gfo/Idh/MocA family oxidoreductase</fullName>
    </submittedName>
</protein>
<dbReference type="PANTHER" id="PTHR43249">
    <property type="entry name" value="UDP-N-ACETYL-2-AMINO-2-DEOXY-D-GLUCURONATE OXIDASE"/>
    <property type="match status" value="1"/>
</dbReference>
<evidence type="ECO:0000259" key="2">
    <source>
        <dbReference type="Pfam" id="PF22725"/>
    </source>
</evidence>
<dbReference type="Gene3D" id="3.30.360.10">
    <property type="entry name" value="Dihydrodipicolinate Reductase, domain 2"/>
    <property type="match status" value="1"/>
</dbReference>
<dbReference type="PANTHER" id="PTHR43249:SF1">
    <property type="entry name" value="D-GLUCOSIDE 3-DEHYDROGENASE"/>
    <property type="match status" value="1"/>
</dbReference>
<evidence type="ECO:0000259" key="1">
    <source>
        <dbReference type="Pfam" id="PF01408"/>
    </source>
</evidence>
<dbReference type="Pfam" id="PF01408">
    <property type="entry name" value="GFO_IDH_MocA"/>
    <property type="match status" value="1"/>
</dbReference>
<dbReference type="Proteomes" id="UP000460949">
    <property type="component" value="Unassembled WGS sequence"/>
</dbReference>
<accession>A0A845DS30</accession>
<gene>
    <name evidence="3" type="ORF">GLW04_09935</name>
</gene>
<dbReference type="AlphaFoldDB" id="A0A845DS30"/>
<dbReference type="SUPFAM" id="SSF51735">
    <property type="entry name" value="NAD(P)-binding Rossmann-fold domains"/>
    <property type="match status" value="1"/>
</dbReference>
<organism evidence="3 4">
    <name type="scientific">Halobacillus litoralis</name>
    <dbReference type="NCBI Taxonomy" id="45668"/>
    <lineage>
        <taxon>Bacteria</taxon>
        <taxon>Bacillati</taxon>
        <taxon>Bacillota</taxon>
        <taxon>Bacilli</taxon>
        <taxon>Bacillales</taxon>
        <taxon>Bacillaceae</taxon>
        <taxon>Halobacillus</taxon>
    </lineage>
</organism>
<dbReference type="InterPro" id="IPR052515">
    <property type="entry name" value="Gfo/Idh/MocA_Oxidoreductase"/>
</dbReference>
<feature type="domain" description="GFO/IDH/MocA-like oxidoreductase" evidence="2">
    <location>
        <begin position="132"/>
        <end position="269"/>
    </location>
</feature>
<dbReference type="Pfam" id="PF22725">
    <property type="entry name" value="GFO_IDH_MocA_C3"/>
    <property type="match status" value="1"/>
</dbReference>
<evidence type="ECO:0000313" key="4">
    <source>
        <dbReference type="Proteomes" id="UP000460949"/>
    </source>
</evidence>
<dbReference type="EMBL" id="WMET01000002">
    <property type="protein sequence ID" value="MYL20206.1"/>
    <property type="molecule type" value="Genomic_DNA"/>
</dbReference>
<sequence length="353" mass="39148">MTRLRMGIIGAGGIAQGRHIPSFLELSGKVELTAVQDVNRDRAEEVAETFDIPYVFSYYKDMFQEVDAVTICTPNKFHAEIATAALEAGVHVLCEKPMAMTTAEGEAMVEAAERNNCILDIAYHYRFTPEAQLAKKVLINNEIGEPFVTRVQAMRRRKVPGWGVFTNKDLQGGGSLIDFGCHLLDLALWLLDDPEPVEVTGRTYDRLSKTPGLVNDWGSFDHESFNVDDHVTSYITFENGESLQFECSWAANIKEDHTTLTISGTEGGLSVYPFELYQAKYGALFDSSAKIREGEPEVGVVQAENFIDACLGQSELIVKPEQALKVTRLMEAIYESSQTGTSVKINKRAEDAE</sequence>
<dbReference type="RefSeq" id="WP_160836703.1">
    <property type="nucleotide sequence ID" value="NZ_WMET01000002.1"/>
</dbReference>